<gene>
    <name evidence="1" type="ORF">GRQ65_12965</name>
</gene>
<accession>A0A6L7EY17</accession>
<sequence>MVERADGVVHSYGLEVRGYTTADGALGGPDALVWSFLAVDGSGTLDEPGRWTVDFDVWVEDKAEKTHGEPGFADRLTQFADDRSTDLVPGPGVEMVAQRLADAGYDAEYVRQSVAEVRLDGRTWFVLASGERVGGAFYEAWDPESAGVTDLAGFVTWVESGRGTP</sequence>
<organism evidence="1 2">
    <name type="scientific">Nocardioides flavescens</name>
    <dbReference type="NCBI Taxonomy" id="2691959"/>
    <lineage>
        <taxon>Bacteria</taxon>
        <taxon>Bacillati</taxon>
        <taxon>Actinomycetota</taxon>
        <taxon>Actinomycetes</taxon>
        <taxon>Propionibacteriales</taxon>
        <taxon>Nocardioidaceae</taxon>
        <taxon>Nocardioides</taxon>
    </lineage>
</organism>
<reference evidence="1 2" key="1">
    <citation type="submission" date="2019-12" db="EMBL/GenBank/DDBJ databases">
        <authorList>
            <person name="Kun Z."/>
        </authorList>
    </citation>
    <scope>NUCLEOTIDE SEQUENCE [LARGE SCALE GENOMIC DNA]</scope>
    <source>
        <strain evidence="1 2">YIM 123512</strain>
    </source>
</reference>
<name>A0A6L7EY17_9ACTN</name>
<evidence type="ECO:0000313" key="1">
    <source>
        <dbReference type="EMBL" id="MXG90458.1"/>
    </source>
</evidence>
<evidence type="ECO:0000313" key="2">
    <source>
        <dbReference type="Proteomes" id="UP000473325"/>
    </source>
</evidence>
<keyword evidence="2" id="KW-1185">Reference proteome</keyword>
<dbReference type="EMBL" id="WUEK01000007">
    <property type="protein sequence ID" value="MXG90458.1"/>
    <property type="molecule type" value="Genomic_DNA"/>
</dbReference>
<comment type="caution">
    <text evidence="1">The sequence shown here is derived from an EMBL/GenBank/DDBJ whole genome shotgun (WGS) entry which is preliminary data.</text>
</comment>
<dbReference type="Proteomes" id="UP000473325">
    <property type="component" value="Unassembled WGS sequence"/>
</dbReference>
<dbReference type="AlphaFoldDB" id="A0A6L7EY17"/>
<proteinExistence type="predicted"/>
<protein>
    <submittedName>
        <fullName evidence="1">Uncharacterized protein</fullName>
    </submittedName>
</protein>